<keyword evidence="9" id="KW-1185">Reference proteome</keyword>
<dbReference type="Gene3D" id="3.40.50.1220">
    <property type="entry name" value="TPP-binding domain"/>
    <property type="match status" value="1"/>
</dbReference>
<keyword evidence="6" id="KW-0479">Metal-binding</keyword>
<name>A0A0C3DB95_9AGAM</name>
<dbReference type="GO" id="GO:0070403">
    <property type="term" value="F:NAD+ binding"/>
    <property type="evidence" value="ECO:0007669"/>
    <property type="project" value="InterPro"/>
</dbReference>
<proteinExistence type="inferred from homology"/>
<evidence type="ECO:0000256" key="2">
    <source>
        <dbReference type="ARBA" id="ARBA00006924"/>
    </source>
</evidence>
<dbReference type="InterPro" id="IPR003000">
    <property type="entry name" value="Sirtuin"/>
</dbReference>
<dbReference type="PANTHER" id="PTHR11085">
    <property type="entry name" value="NAD-DEPENDENT PROTEIN DEACYLASE SIRTUIN-5, MITOCHONDRIAL-RELATED"/>
    <property type="match status" value="1"/>
</dbReference>
<dbReference type="GO" id="GO:0005634">
    <property type="term" value="C:nucleus"/>
    <property type="evidence" value="ECO:0007669"/>
    <property type="project" value="TreeGrafter"/>
</dbReference>
<keyword evidence="4" id="KW-0520">NAD</keyword>
<evidence type="ECO:0000256" key="5">
    <source>
        <dbReference type="ARBA" id="ARBA00023128"/>
    </source>
</evidence>
<evidence type="ECO:0000313" key="9">
    <source>
        <dbReference type="Proteomes" id="UP000053989"/>
    </source>
</evidence>
<dbReference type="InterPro" id="IPR029035">
    <property type="entry name" value="DHS-like_NAD/FAD-binding_dom"/>
</dbReference>
<comment type="similarity">
    <text evidence="2">Belongs to the sirtuin family. Class I subfamily.</text>
</comment>
<comment type="subcellular location">
    <subcellularLocation>
        <location evidence="1">Mitochondrion</location>
    </subcellularLocation>
</comment>
<keyword evidence="5" id="KW-0496">Mitochondrion</keyword>
<feature type="active site" description="Proton acceptor" evidence="6">
    <location>
        <position position="166"/>
    </location>
</feature>
<dbReference type="EMBL" id="KN822182">
    <property type="protein sequence ID" value="KIM53391.1"/>
    <property type="molecule type" value="Genomic_DNA"/>
</dbReference>
<evidence type="ECO:0000259" key="7">
    <source>
        <dbReference type="PROSITE" id="PS50305"/>
    </source>
</evidence>
<dbReference type="InterPro" id="IPR026591">
    <property type="entry name" value="Sirtuin_cat_small_dom_sf"/>
</dbReference>
<dbReference type="HOGENOM" id="CLU_023643_3_1_1"/>
<dbReference type="InParanoid" id="A0A0C3DB95"/>
<feature type="binding site" evidence="6">
    <location>
        <position position="177"/>
    </location>
    <ligand>
        <name>Zn(2+)</name>
        <dbReference type="ChEBI" id="CHEBI:29105"/>
    </ligand>
</feature>
<evidence type="ECO:0000256" key="1">
    <source>
        <dbReference type="ARBA" id="ARBA00004173"/>
    </source>
</evidence>
<dbReference type="Gene3D" id="3.30.1600.10">
    <property type="entry name" value="SIR2/SIRT2 'Small Domain"/>
    <property type="match status" value="1"/>
</dbReference>
<sequence length="308" mass="34064">MSTVSNHVPVSDNLQDLSTIATIARLRDALRVSKNIIVIAGAGLSAASGEYSNIPGWRRIVASLDATTLATPTTFATNPSLVWQFYHYRRVKRALESKPNLAHHIIAKLSVPEFRNEVAPNAKSFHPITQNVDRLSLRALQALESQVPPNTPPSSRPQMDSVFEMHGRIFDVKCTSCDYCVEDLSNPLCPALDVSHIKDYNDAGTKQIDIPLKKLPRCPACHALARPGVVWFGETPYQLAEIDRLLFKADMCLVDGTSSTIGIMMTMFEVLCLPTDMFAGAACISVRVPRAEARRESRCVQPCPQHRR</sequence>
<dbReference type="PANTHER" id="PTHR11085:SF10">
    <property type="entry name" value="NAD-DEPENDENT PROTEIN DEACYLASE SIRTUIN-5, MITOCHONDRIAL-RELATED"/>
    <property type="match status" value="1"/>
</dbReference>
<dbReference type="SUPFAM" id="SSF52467">
    <property type="entry name" value="DHS-like NAD/FAD-binding domain"/>
    <property type="match status" value="1"/>
</dbReference>
<evidence type="ECO:0000256" key="4">
    <source>
        <dbReference type="ARBA" id="ARBA00023027"/>
    </source>
</evidence>
<dbReference type="PROSITE" id="PS50305">
    <property type="entry name" value="SIRTUIN"/>
    <property type="match status" value="1"/>
</dbReference>
<dbReference type="GO" id="GO:0017136">
    <property type="term" value="F:histone deacetylase activity, NAD-dependent"/>
    <property type="evidence" value="ECO:0007669"/>
    <property type="project" value="TreeGrafter"/>
</dbReference>
<gene>
    <name evidence="8" type="ORF">SCLCIDRAFT_31937</name>
</gene>
<evidence type="ECO:0000256" key="3">
    <source>
        <dbReference type="ARBA" id="ARBA00022679"/>
    </source>
</evidence>
<keyword evidence="6" id="KW-0862">Zinc</keyword>
<dbReference type="Proteomes" id="UP000053989">
    <property type="component" value="Unassembled WGS sequence"/>
</dbReference>
<dbReference type="AlphaFoldDB" id="A0A0C3DB95"/>
<dbReference type="Pfam" id="PF02146">
    <property type="entry name" value="SIR2"/>
    <property type="match status" value="2"/>
</dbReference>
<reference evidence="8 9" key="1">
    <citation type="submission" date="2014-04" db="EMBL/GenBank/DDBJ databases">
        <authorList>
            <consortium name="DOE Joint Genome Institute"/>
            <person name="Kuo A."/>
            <person name="Kohler A."/>
            <person name="Nagy L.G."/>
            <person name="Floudas D."/>
            <person name="Copeland A."/>
            <person name="Barry K.W."/>
            <person name="Cichocki N."/>
            <person name="Veneault-Fourrey C."/>
            <person name="LaButti K."/>
            <person name="Lindquist E.A."/>
            <person name="Lipzen A."/>
            <person name="Lundell T."/>
            <person name="Morin E."/>
            <person name="Murat C."/>
            <person name="Sun H."/>
            <person name="Tunlid A."/>
            <person name="Henrissat B."/>
            <person name="Grigoriev I.V."/>
            <person name="Hibbett D.S."/>
            <person name="Martin F."/>
            <person name="Nordberg H.P."/>
            <person name="Cantor M.N."/>
            <person name="Hua S.X."/>
        </authorList>
    </citation>
    <scope>NUCLEOTIDE SEQUENCE [LARGE SCALE GENOMIC DNA]</scope>
    <source>
        <strain evidence="8 9">Foug A</strain>
    </source>
</reference>
<feature type="domain" description="Deacetylase sirtuin-type" evidence="7">
    <location>
        <begin position="13"/>
        <end position="308"/>
    </location>
</feature>
<evidence type="ECO:0000256" key="6">
    <source>
        <dbReference type="PROSITE-ProRule" id="PRU00236"/>
    </source>
</evidence>
<feature type="binding site" evidence="6">
    <location>
        <position position="174"/>
    </location>
    <ligand>
        <name>Zn(2+)</name>
        <dbReference type="ChEBI" id="CHEBI:29105"/>
    </ligand>
</feature>
<dbReference type="STRING" id="1036808.A0A0C3DB95"/>
<dbReference type="GO" id="GO:0005739">
    <property type="term" value="C:mitochondrion"/>
    <property type="evidence" value="ECO:0007669"/>
    <property type="project" value="UniProtKB-SubCell"/>
</dbReference>
<organism evidence="8 9">
    <name type="scientific">Scleroderma citrinum Foug A</name>
    <dbReference type="NCBI Taxonomy" id="1036808"/>
    <lineage>
        <taxon>Eukaryota</taxon>
        <taxon>Fungi</taxon>
        <taxon>Dikarya</taxon>
        <taxon>Basidiomycota</taxon>
        <taxon>Agaricomycotina</taxon>
        <taxon>Agaricomycetes</taxon>
        <taxon>Agaricomycetidae</taxon>
        <taxon>Boletales</taxon>
        <taxon>Sclerodermatineae</taxon>
        <taxon>Sclerodermataceae</taxon>
        <taxon>Scleroderma</taxon>
    </lineage>
</organism>
<feature type="binding site" evidence="6">
    <location>
        <position position="218"/>
    </location>
    <ligand>
        <name>Zn(2+)</name>
        <dbReference type="ChEBI" id="CHEBI:29105"/>
    </ligand>
</feature>
<dbReference type="GO" id="GO:0046872">
    <property type="term" value="F:metal ion binding"/>
    <property type="evidence" value="ECO:0007669"/>
    <property type="project" value="UniProtKB-KW"/>
</dbReference>
<dbReference type="InterPro" id="IPR050134">
    <property type="entry name" value="NAD-dep_sirtuin_deacylases"/>
</dbReference>
<evidence type="ECO:0000313" key="8">
    <source>
        <dbReference type="EMBL" id="KIM53391.1"/>
    </source>
</evidence>
<feature type="binding site" evidence="6">
    <location>
        <position position="221"/>
    </location>
    <ligand>
        <name>Zn(2+)</name>
        <dbReference type="ChEBI" id="CHEBI:29105"/>
    </ligand>
</feature>
<accession>A0A0C3DB95</accession>
<dbReference type="OrthoDB" id="424302at2759"/>
<keyword evidence="3" id="KW-0808">Transferase</keyword>
<dbReference type="InterPro" id="IPR026590">
    <property type="entry name" value="Ssirtuin_cat_dom"/>
</dbReference>
<reference evidence="9" key="2">
    <citation type="submission" date="2015-01" db="EMBL/GenBank/DDBJ databases">
        <title>Evolutionary Origins and Diversification of the Mycorrhizal Mutualists.</title>
        <authorList>
            <consortium name="DOE Joint Genome Institute"/>
            <consortium name="Mycorrhizal Genomics Consortium"/>
            <person name="Kohler A."/>
            <person name="Kuo A."/>
            <person name="Nagy L.G."/>
            <person name="Floudas D."/>
            <person name="Copeland A."/>
            <person name="Barry K.W."/>
            <person name="Cichocki N."/>
            <person name="Veneault-Fourrey C."/>
            <person name="LaButti K."/>
            <person name="Lindquist E.A."/>
            <person name="Lipzen A."/>
            <person name="Lundell T."/>
            <person name="Morin E."/>
            <person name="Murat C."/>
            <person name="Riley R."/>
            <person name="Ohm R."/>
            <person name="Sun H."/>
            <person name="Tunlid A."/>
            <person name="Henrissat B."/>
            <person name="Grigoriev I.V."/>
            <person name="Hibbett D.S."/>
            <person name="Martin F."/>
        </authorList>
    </citation>
    <scope>NUCLEOTIDE SEQUENCE [LARGE SCALE GENOMIC DNA]</scope>
    <source>
        <strain evidence="9">Foug A</strain>
    </source>
</reference>
<protein>
    <recommendedName>
        <fullName evidence="7">Deacetylase sirtuin-type domain-containing protein</fullName>
    </recommendedName>
</protein>